<organism evidence="2 3">
    <name type="scientific">Exidia glandulosa HHB12029</name>
    <dbReference type="NCBI Taxonomy" id="1314781"/>
    <lineage>
        <taxon>Eukaryota</taxon>
        <taxon>Fungi</taxon>
        <taxon>Dikarya</taxon>
        <taxon>Basidiomycota</taxon>
        <taxon>Agaricomycotina</taxon>
        <taxon>Agaricomycetes</taxon>
        <taxon>Auriculariales</taxon>
        <taxon>Exidiaceae</taxon>
        <taxon>Exidia</taxon>
    </lineage>
</organism>
<dbReference type="Proteomes" id="UP000077266">
    <property type="component" value="Unassembled WGS sequence"/>
</dbReference>
<dbReference type="Pfam" id="PF10346">
    <property type="entry name" value="Con-6"/>
    <property type="match status" value="2"/>
</dbReference>
<feature type="region of interest" description="Disordered" evidence="1">
    <location>
        <begin position="1"/>
        <end position="54"/>
    </location>
</feature>
<dbReference type="InterPro" id="IPR018824">
    <property type="entry name" value="Conidiation-specific_6"/>
</dbReference>
<proteinExistence type="predicted"/>
<reference evidence="2 3" key="1">
    <citation type="journal article" date="2016" name="Mol. Biol. Evol.">
        <title>Comparative Genomics of Early-Diverging Mushroom-Forming Fungi Provides Insights into the Origins of Lignocellulose Decay Capabilities.</title>
        <authorList>
            <person name="Nagy L.G."/>
            <person name="Riley R."/>
            <person name="Tritt A."/>
            <person name="Adam C."/>
            <person name="Daum C."/>
            <person name="Floudas D."/>
            <person name="Sun H."/>
            <person name="Yadav J.S."/>
            <person name="Pangilinan J."/>
            <person name="Larsson K.H."/>
            <person name="Matsuura K."/>
            <person name="Barry K."/>
            <person name="Labutti K."/>
            <person name="Kuo R."/>
            <person name="Ohm R.A."/>
            <person name="Bhattacharya S.S."/>
            <person name="Shirouzu T."/>
            <person name="Yoshinaga Y."/>
            <person name="Martin F.M."/>
            <person name="Grigoriev I.V."/>
            <person name="Hibbett D.S."/>
        </authorList>
    </citation>
    <scope>NUCLEOTIDE SEQUENCE [LARGE SCALE GENOMIC DNA]</scope>
    <source>
        <strain evidence="2 3">HHB12029</strain>
    </source>
</reference>
<dbReference type="EMBL" id="KV426002">
    <property type="protein sequence ID" value="KZV92746.1"/>
    <property type="molecule type" value="Genomic_DNA"/>
</dbReference>
<dbReference type="PANTHER" id="PTHR36576:SF1">
    <property type="entry name" value="UPF0654 PROTEIN C11D3.01C-RELATED"/>
    <property type="match status" value="1"/>
</dbReference>
<accession>A0A165I112</accession>
<evidence type="ECO:0000313" key="2">
    <source>
        <dbReference type="EMBL" id="KZV92746.1"/>
    </source>
</evidence>
<sequence>MSAQQHEENVIRGHRAAIHNPRVSDEAKAHSEKVVEQYEKKHGMGPAVDHEEEVHEHRVVGGYKATLSNPRTSEAAKEHAREVLDEMGVDA</sequence>
<protein>
    <recommendedName>
        <fullName evidence="4">Conidiation protein 6</fullName>
    </recommendedName>
</protein>
<evidence type="ECO:0008006" key="4">
    <source>
        <dbReference type="Google" id="ProtNLM"/>
    </source>
</evidence>
<dbReference type="PANTHER" id="PTHR36576">
    <property type="entry name" value="UPF0654 PROTEIN C11D3.01C-RELATED"/>
    <property type="match status" value="1"/>
</dbReference>
<gene>
    <name evidence="2" type="ORF">EXIGLDRAFT_768667</name>
</gene>
<dbReference type="InParanoid" id="A0A165I112"/>
<feature type="compositionally biased region" description="Basic and acidic residues" evidence="1">
    <location>
        <begin position="22"/>
        <end position="54"/>
    </location>
</feature>
<feature type="compositionally biased region" description="Basic and acidic residues" evidence="1">
    <location>
        <begin position="1"/>
        <end position="11"/>
    </location>
</feature>
<dbReference type="OrthoDB" id="5419162at2759"/>
<dbReference type="GO" id="GO:0005737">
    <property type="term" value="C:cytoplasm"/>
    <property type="evidence" value="ECO:0007669"/>
    <property type="project" value="TreeGrafter"/>
</dbReference>
<keyword evidence="3" id="KW-1185">Reference proteome</keyword>
<evidence type="ECO:0000256" key="1">
    <source>
        <dbReference type="SAM" id="MobiDB-lite"/>
    </source>
</evidence>
<dbReference type="InterPro" id="IPR052670">
    <property type="entry name" value="UPF0654_domain"/>
</dbReference>
<dbReference type="AlphaFoldDB" id="A0A165I112"/>
<name>A0A165I112_EXIGL</name>
<evidence type="ECO:0000313" key="3">
    <source>
        <dbReference type="Proteomes" id="UP000077266"/>
    </source>
</evidence>